<evidence type="ECO:0000313" key="2">
    <source>
        <dbReference type="Proteomes" id="UP000193577"/>
    </source>
</evidence>
<organism evidence="1 2">
    <name type="scientific">Mycolicibacillus koreensis</name>
    <dbReference type="NCBI Taxonomy" id="1069220"/>
    <lineage>
        <taxon>Bacteria</taxon>
        <taxon>Bacillati</taxon>
        <taxon>Actinomycetota</taxon>
        <taxon>Actinomycetes</taxon>
        <taxon>Mycobacteriales</taxon>
        <taxon>Mycobacteriaceae</taxon>
        <taxon>Mycolicibacillus</taxon>
    </lineage>
</organism>
<dbReference type="RefSeq" id="WP_084228943.1">
    <property type="nucleotide sequence ID" value="NZ_AP022594.1"/>
</dbReference>
<gene>
    <name evidence="1" type="ORF">B8W67_07910</name>
</gene>
<sequence length="95" mass="10281">MTVRPDNRLGDTPMVPVSCASCGATVTVRKSSWQQTSVQWDADARRACRFPDGDPGEAADPARLWPGVTLASCPRLRESIDDAVRSGRLPIVDGR</sequence>
<protein>
    <submittedName>
        <fullName evidence="1">Uncharacterized protein</fullName>
    </submittedName>
</protein>
<accession>A0A7I7SJ02</accession>
<evidence type="ECO:0000313" key="1">
    <source>
        <dbReference type="EMBL" id="OSC34253.1"/>
    </source>
</evidence>
<dbReference type="Proteomes" id="UP000193577">
    <property type="component" value="Unassembled WGS sequence"/>
</dbReference>
<proteinExistence type="predicted"/>
<name>A0A7I7SJ02_9MYCO</name>
<dbReference type="OrthoDB" id="3534313at2"/>
<comment type="caution">
    <text evidence="1">The sequence shown here is derived from an EMBL/GenBank/DDBJ whole genome shotgun (WGS) entry which is preliminary data.</text>
</comment>
<dbReference type="AlphaFoldDB" id="A0A7I7SJ02"/>
<keyword evidence="2" id="KW-1185">Reference proteome</keyword>
<dbReference type="EMBL" id="NCXO01000012">
    <property type="protein sequence ID" value="OSC34253.1"/>
    <property type="molecule type" value="Genomic_DNA"/>
</dbReference>
<reference evidence="1 2" key="1">
    <citation type="submission" date="2017-04" db="EMBL/GenBank/DDBJ databases">
        <title>The new phylogeny of genus Mycobacterium.</title>
        <authorList>
            <person name="Tortoli E."/>
            <person name="Trovato A."/>
            <person name="Cirillo D.M."/>
        </authorList>
    </citation>
    <scope>NUCLEOTIDE SEQUENCE [LARGE SCALE GENOMIC DNA]</scope>
    <source>
        <strain evidence="1 2">KCTC 19819</strain>
    </source>
</reference>